<accession>A0A6B7HCD6</accession>
<reference evidence="3" key="1">
    <citation type="submission" date="2019-01" db="EMBL/GenBank/DDBJ databases">
        <title>Detection of human like torque teno virus from Korean swine farm.</title>
        <authorList>
            <person name="Chung H."/>
            <person name="Nguyen V.-G."/>
            <person name="Park B.-K."/>
        </authorList>
    </citation>
    <scope>NUCLEOTIDE SEQUENCE</scope>
    <source>
        <strain evidence="3">M265</strain>
    </source>
</reference>
<feature type="compositionally biased region" description="Gly residues" evidence="1">
    <location>
        <begin position="118"/>
        <end position="130"/>
    </location>
</feature>
<evidence type="ECO:0000313" key="3">
    <source>
        <dbReference type="EMBL" id="QCI61446.1"/>
    </source>
</evidence>
<evidence type="ECO:0000256" key="1">
    <source>
        <dbReference type="SAM" id="MobiDB-lite"/>
    </source>
</evidence>
<feature type="compositionally biased region" description="Pro residues" evidence="1">
    <location>
        <begin position="98"/>
        <end position="110"/>
    </location>
</feature>
<feature type="domain" description="Hepatitis TT virus Orf2/Gyrovirus Vp2 N-terminal" evidence="2">
    <location>
        <begin position="40"/>
        <end position="86"/>
    </location>
</feature>
<dbReference type="Pfam" id="PF02957">
    <property type="entry name" value="TT_ORF2-like"/>
    <property type="match status" value="1"/>
</dbReference>
<feature type="region of interest" description="Disordered" evidence="1">
    <location>
        <begin position="74"/>
        <end position="137"/>
    </location>
</feature>
<sequence>MHSRRVRANKKLLLQTVPAPPKAPAMNFTTPNINAGLRLQQWFESILRSHHSFCGCGDPVLHFTKIATRFNYLPTTSSPLDPPAPTPQGRPALRRLPALPPAPATPPRDPVWPKSSEGGAGGRGPAGEGGAAVEADYREEELNQLFAALAVEANQG</sequence>
<protein>
    <submittedName>
        <fullName evidence="3">ORF2</fullName>
    </submittedName>
</protein>
<proteinExistence type="predicted"/>
<dbReference type="InterPro" id="IPR004118">
    <property type="entry name" value="HEV_TT_vir_Orf2/Gyrovir_Vp2_N"/>
</dbReference>
<evidence type="ECO:0000259" key="2">
    <source>
        <dbReference type="Pfam" id="PF02957"/>
    </source>
</evidence>
<organism evidence="3">
    <name type="scientific">Torque teno virus</name>
    <dbReference type="NCBI Taxonomy" id="68887"/>
    <lineage>
        <taxon>Viruses</taxon>
        <taxon>Monodnaviria</taxon>
        <taxon>Shotokuvirae</taxon>
        <taxon>Commensaviricota</taxon>
        <taxon>Cardeaviricetes</taxon>
        <taxon>Sanitavirales</taxon>
        <taxon>Anelloviridae</taxon>
    </lineage>
</organism>
<name>A0A6B7HCD6_9VIRU</name>
<dbReference type="EMBL" id="MK452766">
    <property type="protein sequence ID" value="QCI61446.1"/>
    <property type="molecule type" value="Genomic_DNA"/>
</dbReference>